<organism evidence="1 2">
    <name type="scientific">Coccidioides posadasii RMSCC 3488</name>
    <dbReference type="NCBI Taxonomy" id="454284"/>
    <lineage>
        <taxon>Eukaryota</taxon>
        <taxon>Fungi</taxon>
        <taxon>Dikarya</taxon>
        <taxon>Ascomycota</taxon>
        <taxon>Pezizomycotina</taxon>
        <taxon>Eurotiomycetes</taxon>
        <taxon>Eurotiomycetidae</taxon>
        <taxon>Onygenales</taxon>
        <taxon>Onygenaceae</taxon>
        <taxon>Coccidioides</taxon>
    </lineage>
</organism>
<reference evidence="1 2" key="1">
    <citation type="submission" date="2007-06" db="EMBL/GenBank/DDBJ databases">
        <title>The Genome Sequence of Coccidioides posadasii RMSCC_3488.</title>
        <authorList>
            <consortium name="Coccidioides Genome Resources Consortium"/>
            <consortium name="The Broad Institute Genome Sequencing Platform"/>
            <person name="Henn M.R."/>
            <person name="Sykes S."/>
            <person name="Young S."/>
            <person name="Jaffe D."/>
            <person name="Berlin A."/>
            <person name="Alvarez P."/>
            <person name="Butler J."/>
            <person name="Gnerre S."/>
            <person name="Grabherr M."/>
            <person name="Mauceli E."/>
            <person name="Brockman W."/>
            <person name="Kodira C."/>
            <person name="Alvarado L."/>
            <person name="Zeng Q."/>
            <person name="Crawford M."/>
            <person name="Antoine C."/>
            <person name="Devon K."/>
            <person name="Galgiani J."/>
            <person name="Orsborn K."/>
            <person name="Lewis M.L."/>
            <person name="Nusbaum C."/>
            <person name="Galagan J."/>
            <person name="Birren B."/>
        </authorList>
    </citation>
    <scope>NUCLEOTIDE SEQUENCE [LARGE SCALE GENOMIC DNA]</scope>
    <source>
        <strain evidence="1 2">RMSCC 3488</strain>
    </source>
</reference>
<dbReference type="VEuPathDB" id="FungiDB:CPAG_01180"/>
<dbReference type="AlphaFoldDB" id="A0A0J6F3V7"/>
<sequence>MSDAKGKTSCNTQLKGMLDIGSTSNPYQDEFAFRIPKPIIVDASSYHSQCDSGWHGRVIFWHGTIFQEILGTQPQGNCQFITKNRHYRVTGVGGEEVKEGLGVVIAKSS</sequence>
<protein>
    <submittedName>
        <fullName evidence="1">Uncharacterized protein</fullName>
    </submittedName>
</protein>
<reference evidence="2" key="3">
    <citation type="journal article" date="2010" name="Genome Res.">
        <title>Population genomic sequencing of Coccidioides fungi reveals recent hybridization and transposon control.</title>
        <authorList>
            <person name="Neafsey D.E."/>
            <person name="Barker B.M."/>
            <person name="Sharpton T.J."/>
            <person name="Stajich J.E."/>
            <person name="Park D.J."/>
            <person name="Whiston E."/>
            <person name="Hung C.-Y."/>
            <person name="McMahan C."/>
            <person name="White J."/>
            <person name="Sykes S."/>
            <person name="Heiman D."/>
            <person name="Young S."/>
            <person name="Zeng Q."/>
            <person name="Abouelleil A."/>
            <person name="Aftuck L."/>
            <person name="Bessette D."/>
            <person name="Brown A."/>
            <person name="FitzGerald M."/>
            <person name="Lui A."/>
            <person name="Macdonald J.P."/>
            <person name="Priest M."/>
            <person name="Orbach M.J."/>
            <person name="Galgiani J.N."/>
            <person name="Kirkland T.N."/>
            <person name="Cole G.T."/>
            <person name="Birren B.W."/>
            <person name="Henn M.R."/>
            <person name="Taylor J.W."/>
            <person name="Rounsley S.D."/>
        </authorList>
    </citation>
    <scope>NUCLEOTIDE SEQUENCE [LARGE SCALE GENOMIC DNA]</scope>
    <source>
        <strain evidence="2">RMSCC 3488</strain>
    </source>
</reference>
<dbReference type="Proteomes" id="UP000054567">
    <property type="component" value="Unassembled WGS sequence"/>
</dbReference>
<accession>A0A0J6F3V7</accession>
<reference evidence="2" key="2">
    <citation type="journal article" date="2009" name="Genome Res.">
        <title>Comparative genomic analyses of the human fungal pathogens Coccidioides and their relatives.</title>
        <authorList>
            <person name="Sharpton T.J."/>
            <person name="Stajich J.E."/>
            <person name="Rounsley S.D."/>
            <person name="Gardner M.J."/>
            <person name="Wortman J.R."/>
            <person name="Jordar V.S."/>
            <person name="Maiti R."/>
            <person name="Kodira C.D."/>
            <person name="Neafsey D.E."/>
            <person name="Zeng Q."/>
            <person name="Hung C.-Y."/>
            <person name="McMahan C."/>
            <person name="Muszewska A."/>
            <person name="Grynberg M."/>
            <person name="Mandel M.A."/>
            <person name="Kellner E.M."/>
            <person name="Barker B.M."/>
            <person name="Galgiani J.N."/>
            <person name="Orbach M.J."/>
            <person name="Kirkland T.N."/>
            <person name="Cole G.T."/>
            <person name="Henn M.R."/>
            <person name="Birren B.W."/>
            <person name="Taylor J.W."/>
        </authorList>
    </citation>
    <scope>NUCLEOTIDE SEQUENCE [LARGE SCALE GENOMIC DNA]</scope>
    <source>
        <strain evidence="2">RMSCC 3488</strain>
    </source>
</reference>
<gene>
    <name evidence="1" type="ORF">CPAG_01180</name>
</gene>
<evidence type="ECO:0000313" key="2">
    <source>
        <dbReference type="Proteomes" id="UP000054567"/>
    </source>
</evidence>
<name>A0A0J6F3V7_COCPO</name>
<proteinExistence type="predicted"/>
<dbReference type="EMBL" id="DS268109">
    <property type="protein sequence ID" value="KMM64828.1"/>
    <property type="molecule type" value="Genomic_DNA"/>
</dbReference>
<evidence type="ECO:0000313" key="1">
    <source>
        <dbReference type="EMBL" id="KMM64828.1"/>
    </source>
</evidence>